<reference evidence="2" key="1">
    <citation type="journal article" date="2019" name="BMC Genomics">
        <title>A new reference genome for Sorghum bicolor reveals high levels of sequence similarity between sweet and grain genotypes: implications for the genetics of sugar metabolism.</title>
        <authorList>
            <person name="Cooper E.A."/>
            <person name="Brenton Z.W."/>
            <person name="Flinn B.S."/>
            <person name="Jenkins J."/>
            <person name="Shu S."/>
            <person name="Flowers D."/>
            <person name="Luo F."/>
            <person name="Wang Y."/>
            <person name="Xia P."/>
            <person name="Barry K."/>
            <person name="Daum C."/>
            <person name="Lipzen A."/>
            <person name="Yoshinaga Y."/>
            <person name="Schmutz J."/>
            <person name="Saski C."/>
            <person name="Vermerris W."/>
            <person name="Kresovich S."/>
        </authorList>
    </citation>
    <scope>NUCLEOTIDE SEQUENCE</scope>
</reference>
<gene>
    <name evidence="2" type="ORF">BDA96_10G185900</name>
</gene>
<feature type="region of interest" description="Disordered" evidence="1">
    <location>
        <begin position="1"/>
        <end position="34"/>
    </location>
</feature>
<feature type="region of interest" description="Disordered" evidence="1">
    <location>
        <begin position="159"/>
        <end position="190"/>
    </location>
</feature>
<feature type="compositionally biased region" description="Polar residues" evidence="1">
    <location>
        <begin position="124"/>
        <end position="140"/>
    </location>
</feature>
<reference evidence="2" key="2">
    <citation type="submission" date="2020-10" db="EMBL/GenBank/DDBJ databases">
        <authorList>
            <person name="Cooper E.A."/>
            <person name="Brenton Z.W."/>
            <person name="Flinn B.S."/>
            <person name="Jenkins J."/>
            <person name="Shu S."/>
            <person name="Flowers D."/>
            <person name="Luo F."/>
            <person name="Wang Y."/>
            <person name="Xia P."/>
            <person name="Barry K."/>
            <person name="Daum C."/>
            <person name="Lipzen A."/>
            <person name="Yoshinaga Y."/>
            <person name="Schmutz J."/>
            <person name="Saski C."/>
            <person name="Vermerris W."/>
            <person name="Kresovich S."/>
        </authorList>
    </citation>
    <scope>NUCLEOTIDE SEQUENCE</scope>
</reference>
<evidence type="ECO:0000313" key="3">
    <source>
        <dbReference type="Proteomes" id="UP000807115"/>
    </source>
</evidence>
<sequence length="190" mass="20578">MDDKDERSSSNHRCRALFKPWPSSPPSLEAPQHRHHAFSFPLPAMAVTSFVEHLCHSSPPPSNPPSTRPCHDADNSTTATLPRQCVRPSLGPHRVATMASATSLPPRLLAPWTSRPPQSRHSRAATTTACSGSHSSTVSSRAPECSRPFSSSARCYVARAPPHHSTPDHDQGHSCPASLLDESWTATRGE</sequence>
<dbReference type="Proteomes" id="UP000807115">
    <property type="component" value="Chromosome 10"/>
</dbReference>
<organism evidence="2 3">
    <name type="scientific">Sorghum bicolor</name>
    <name type="common">Sorghum</name>
    <name type="synonym">Sorghum vulgare</name>
    <dbReference type="NCBI Taxonomy" id="4558"/>
    <lineage>
        <taxon>Eukaryota</taxon>
        <taxon>Viridiplantae</taxon>
        <taxon>Streptophyta</taxon>
        <taxon>Embryophyta</taxon>
        <taxon>Tracheophyta</taxon>
        <taxon>Spermatophyta</taxon>
        <taxon>Magnoliopsida</taxon>
        <taxon>Liliopsida</taxon>
        <taxon>Poales</taxon>
        <taxon>Poaceae</taxon>
        <taxon>PACMAD clade</taxon>
        <taxon>Panicoideae</taxon>
        <taxon>Andropogonodae</taxon>
        <taxon>Andropogoneae</taxon>
        <taxon>Sorghinae</taxon>
        <taxon>Sorghum</taxon>
    </lineage>
</organism>
<comment type="caution">
    <text evidence="2">The sequence shown here is derived from an EMBL/GenBank/DDBJ whole genome shotgun (WGS) entry which is preliminary data.</text>
</comment>
<proteinExistence type="predicted"/>
<evidence type="ECO:0000313" key="2">
    <source>
        <dbReference type="EMBL" id="KAG0514374.1"/>
    </source>
</evidence>
<feature type="compositionally biased region" description="Pro residues" evidence="1">
    <location>
        <begin position="58"/>
        <end position="67"/>
    </location>
</feature>
<dbReference type="EMBL" id="CM027689">
    <property type="protein sequence ID" value="KAG0514374.1"/>
    <property type="molecule type" value="Genomic_DNA"/>
</dbReference>
<protein>
    <submittedName>
        <fullName evidence="2">Uncharacterized protein</fullName>
    </submittedName>
</protein>
<evidence type="ECO:0000256" key="1">
    <source>
        <dbReference type="SAM" id="MobiDB-lite"/>
    </source>
</evidence>
<name>A0A921U147_SORBI</name>
<accession>A0A921U147</accession>
<feature type="region of interest" description="Disordered" evidence="1">
    <location>
        <begin position="54"/>
        <end position="146"/>
    </location>
</feature>
<dbReference type="AlphaFoldDB" id="A0A921U147"/>